<protein>
    <submittedName>
        <fullName evidence="1">Uncharacterized protein</fullName>
    </submittedName>
</protein>
<dbReference type="EMBL" id="JAPESX010003104">
    <property type="protein sequence ID" value="KAJ8105715.1"/>
    <property type="molecule type" value="Genomic_DNA"/>
</dbReference>
<proteinExistence type="predicted"/>
<evidence type="ECO:0000313" key="1">
    <source>
        <dbReference type="EMBL" id="KAJ8105715.1"/>
    </source>
</evidence>
<sequence length="351" mass="38476">MAKIVVIGAGVTGLSCALRVQAAGHSVTIIAKDFPSGFETIDSVTQINYTSPWGGAHNRFILPPPGASPDSQEAREHAMALLTWEEMRALHDQHPEAGITFMKAYDYFEAPELAQTSLTEDRARDEFGMKDFRFHTKEELPEGVGLGYEYLTWCVNPMVYCAFLLRRFAYRGGKIVKREIRDSLEVFEMTDLAPFDVLINASGIGFGDQDVFIITGQTCLVANPCPVTITKLNAEGMPSFNVSRNFEGGTIIGGTKIPNDWNPNPSLELREKILSNFAAMYPAILGPEGKFTVIKDIVGRRPARKGGMRLEKEISQGGKCIIHAYGLGGRGYELSWGVADKVGKLLAAHLG</sequence>
<evidence type="ECO:0000313" key="2">
    <source>
        <dbReference type="Proteomes" id="UP001153334"/>
    </source>
</evidence>
<accession>A0ACC2HRU4</accession>
<dbReference type="Proteomes" id="UP001153334">
    <property type="component" value="Unassembled WGS sequence"/>
</dbReference>
<gene>
    <name evidence="1" type="ORF">ONZ43_g7314</name>
</gene>
<comment type="caution">
    <text evidence="1">The sequence shown here is derived from an EMBL/GenBank/DDBJ whole genome shotgun (WGS) entry which is preliminary data.</text>
</comment>
<name>A0ACC2HRU4_9PEZI</name>
<reference evidence="1" key="1">
    <citation type="submission" date="2022-11" db="EMBL/GenBank/DDBJ databases">
        <title>Genome Sequence of Nemania bipapillata.</title>
        <authorList>
            <person name="Buettner E."/>
        </authorList>
    </citation>
    <scope>NUCLEOTIDE SEQUENCE</scope>
    <source>
        <strain evidence="1">CP14</strain>
    </source>
</reference>
<organism evidence="1 2">
    <name type="scientific">Nemania bipapillata</name>
    <dbReference type="NCBI Taxonomy" id="110536"/>
    <lineage>
        <taxon>Eukaryota</taxon>
        <taxon>Fungi</taxon>
        <taxon>Dikarya</taxon>
        <taxon>Ascomycota</taxon>
        <taxon>Pezizomycotina</taxon>
        <taxon>Sordariomycetes</taxon>
        <taxon>Xylariomycetidae</taxon>
        <taxon>Xylariales</taxon>
        <taxon>Xylariaceae</taxon>
        <taxon>Nemania</taxon>
    </lineage>
</organism>
<keyword evidence="2" id="KW-1185">Reference proteome</keyword>